<name>A0A2U1PJZ0_ARTAN</name>
<dbReference type="Proteomes" id="UP000245207">
    <property type="component" value="Unassembled WGS sequence"/>
</dbReference>
<dbReference type="EMBL" id="PKPP01001058">
    <property type="protein sequence ID" value="PWA86073.1"/>
    <property type="molecule type" value="Genomic_DNA"/>
</dbReference>
<evidence type="ECO:0000313" key="2">
    <source>
        <dbReference type="Proteomes" id="UP000245207"/>
    </source>
</evidence>
<proteinExistence type="predicted"/>
<dbReference type="AlphaFoldDB" id="A0A2U1PJZ0"/>
<comment type="caution">
    <text evidence="1">The sequence shown here is derived from an EMBL/GenBank/DDBJ whole genome shotgun (WGS) entry which is preliminary data.</text>
</comment>
<gene>
    <name evidence="1" type="ORF">CTI12_AA144310</name>
</gene>
<accession>A0A2U1PJZ0</accession>
<protein>
    <submittedName>
        <fullName evidence="1">Transducin/WD40 repeat-like superfamily protein</fullName>
    </submittedName>
</protein>
<sequence length="187" mass="20994">MTPPDIDASPNKLLELVAKGLAVDKDETWRGVISSTLFDLTTALPAAYGSMPAPHVDVLGAHERDGEWNTGSHSDVCKAPKIYYVIPGSKPLNNQIILNLVKEMQIANRKSPFLRYYVSNRIRKDDHPSRLVPTWCSTFVKQIQNQVSDTSNSVLGSKFCTPCMHQTTTTLTLQLFTFYRFSIEDNF</sequence>
<dbReference type="STRING" id="35608.A0A2U1PJZ0"/>
<reference evidence="1 2" key="1">
    <citation type="journal article" date="2018" name="Mol. Plant">
        <title>The genome of Artemisia annua provides insight into the evolution of Asteraceae family and artemisinin biosynthesis.</title>
        <authorList>
            <person name="Shen Q."/>
            <person name="Zhang L."/>
            <person name="Liao Z."/>
            <person name="Wang S."/>
            <person name="Yan T."/>
            <person name="Shi P."/>
            <person name="Liu M."/>
            <person name="Fu X."/>
            <person name="Pan Q."/>
            <person name="Wang Y."/>
            <person name="Lv Z."/>
            <person name="Lu X."/>
            <person name="Zhang F."/>
            <person name="Jiang W."/>
            <person name="Ma Y."/>
            <person name="Chen M."/>
            <person name="Hao X."/>
            <person name="Li L."/>
            <person name="Tang Y."/>
            <person name="Lv G."/>
            <person name="Zhou Y."/>
            <person name="Sun X."/>
            <person name="Brodelius P.E."/>
            <person name="Rose J.K.C."/>
            <person name="Tang K."/>
        </authorList>
    </citation>
    <scope>NUCLEOTIDE SEQUENCE [LARGE SCALE GENOMIC DNA]</scope>
    <source>
        <strain evidence="2">cv. Huhao1</strain>
        <tissue evidence="1">Leaf</tissue>
    </source>
</reference>
<keyword evidence="2" id="KW-1185">Reference proteome</keyword>
<dbReference type="OrthoDB" id="1715012at2759"/>
<organism evidence="1 2">
    <name type="scientific">Artemisia annua</name>
    <name type="common">Sweet wormwood</name>
    <dbReference type="NCBI Taxonomy" id="35608"/>
    <lineage>
        <taxon>Eukaryota</taxon>
        <taxon>Viridiplantae</taxon>
        <taxon>Streptophyta</taxon>
        <taxon>Embryophyta</taxon>
        <taxon>Tracheophyta</taxon>
        <taxon>Spermatophyta</taxon>
        <taxon>Magnoliopsida</taxon>
        <taxon>eudicotyledons</taxon>
        <taxon>Gunneridae</taxon>
        <taxon>Pentapetalae</taxon>
        <taxon>asterids</taxon>
        <taxon>campanulids</taxon>
        <taxon>Asterales</taxon>
        <taxon>Asteraceae</taxon>
        <taxon>Asteroideae</taxon>
        <taxon>Anthemideae</taxon>
        <taxon>Artemisiinae</taxon>
        <taxon>Artemisia</taxon>
    </lineage>
</organism>
<evidence type="ECO:0000313" key="1">
    <source>
        <dbReference type="EMBL" id="PWA86073.1"/>
    </source>
</evidence>